<dbReference type="RefSeq" id="WP_128235327.1">
    <property type="nucleotide sequence ID" value="NZ_SAUX01000001.1"/>
</dbReference>
<dbReference type="Proteomes" id="UP000285295">
    <property type="component" value="Unassembled WGS sequence"/>
</dbReference>
<comment type="caution">
    <text evidence="1">The sequence shown here is derived from an EMBL/GenBank/DDBJ whole genome shotgun (WGS) entry which is preliminary data.</text>
</comment>
<evidence type="ECO:0000313" key="2">
    <source>
        <dbReference type="Proteomes" id="UP000285295"/>
    </source>
</evidence>
<name>A0A443KIB9_9RHOB</name>
<protein>
    <recommendedName>
        <fullName evidence="3">Ubiquitin-activating enzyme E1 FCCH domain-containing protein</fullName>
    </recommendedName>
</protein>
<dbReference type="OrthoDB" id="5438497at2"/>
<dbReference type="AlphaFoldDB" id="A0A443KIB9"/>
<evidence type="ECO:0000313" key="1">
    <source>
        <dbReference type="EMBL" id="RWR32521.1"/>
    </source>
</evidence>
<evidence type="ECO:0008006" key="3">
    <source>
        <dbReference type="Google" id="ProtNLM"/>
    </source>
</evidence>
<gene>
    <name evidence="1" type="ORF">D2T31_00620</name>
</gene>
<organism evidence="1 2">
    <name type="scientific">Paenirhodobacter populi</name>
    <dbReference type="NCBI Taxonomy" id="2306993"/>
    <lineage>
        <taxon>Bacteria</taxon>
        <taxon>Pseudomonadati</taxon>
        <taxon>Pseudomonadota</taxon>
        <taxon>Alphaproteobacteria</taxon>
        <taxon>Rhodobacterales</taxon>
        <taxon>Rhodobacter group</taxon>
        <taxon>Paenirhodobacter</taxon>
    </lineage>
</organism>
<sequence>MTRTTPAQRSFTSGEISPALYFRADYQRFQTGLRACRGFLPMVEGGFTRAPGTEFRGYTKNNARPRFIAFQFAANDALVLEFTPWCMRVWRYGALVMKDGAPYELWTPFGADSLQKLSWVQSADVIYLADGERPIQRLARYALDNWTIGDAVFTGPFMAQNLDENLTIVASATTGLVTLTASAALFQAGHVGTTFLLTAQHYTDISLWLGNTEMSIGAHVRYNGNIYRLVRLATGADAEANCYYVGSTKFCFVGGSVETGVNVPIHTEGTMKVNTSPDVYWQFVSDGTGIVRITGVASPTSATAQVLQNLPPNMNKDPTYRWSEGAWSSVRGWPACVEIFEQHLIAASTPSEPRTIWFSVVGDYTDFTPGVEADESFAYAVSGQASLNTIIGMREGRAGLHVFALGQEYSTRSDTSTLVISPTTTVIRMDSSHGSHRVPAVAPDGDPIFITRDQRRVIRMGYSFQDDAQRAVDLTRAASHMGADPFEEIVWQSSPQRIAWVRRAGGDLVGMIYEPDEEVIGWAVLPVAGGAVRAIAVTPAASAGIDSVLIAVERVIDGQTVCMVEELSEVHALLSGAIGPFAANHLFAAVRISSAGGVDWVSLPHLKGKEVYGWTDAGEFGPVTVEASGVVHLPQPATAGFVGLFDDTHYVETLDIQAAAPNGDTSGRPRRLKSGVGVAVLRTAQGYLRAVERDMGAPERLRERRAIIPRQTSSDLRDQFDGVASVDVNSGQCDQVSLRVEPHAGAPLTIVGLVPKVEVA</sequence>
<reference evidence="1 2" key="2">
    <citation type="submission" date="2019-01" db="EMBL/GenBank/DDBJ databases">
        <authorList>
            <person name="Li Y."/>
        </authorList>
    </citation>
    <scope>NUCLEOTIDE SEQUENCE [LARGE SCALE GENOMIC DNA]</scope>
    <source>
        <strain evidence="1 2">D19-10-3-21</strain>
    </source>
</reference>
<dbReference type="EMBL" id="SAUX01000001">
    <property type="protein sequence ID" value="RWR32521.1"/>
    <property type="molecule type" value="Genomic_DNA"/>
</dbReference>
<proteinExistence type="predicted"/>
<accession>A0A443KIB9</accession>
<reference evidence="1 2" key="1">
    <citation type="submission" date="2019-01" db="EMBL/GenBank/DDBJ databases">
        <title>Sinorhodobacter populi sp. nov. isolated from the symptomatic bark tissue of Populus euramericana canker.</title>
        <authorList>
            <person name="Xu G."/>
        </authorList>
    </citation>
    <scope>NUCLEOTIDE SEQUENCE [LARGE SCALE GENOMIC DNA]</scope>
    <source>
        <strain evidence="1 2">D19-10-3-21</strain>
    </source>
</reference>